<reference evidence="2" key="1">
    <citation type="submission" date="2018-06" db="EMBL/GenBank/DDBJ databases">
        <authorList>
            <person name="Zhirakovskaya E."/>
        </authorList>
    </citation>
    <scope>NUCLEOTIDE SEQUENCE</scope>
</reference>
<proteinExistence type="predicted"/>
<dbReference type="SUPFAM" id="SSF52821">
    <property type="entry name" value="Rhodanese/Cell cycle control phosphatase"/>
    <property type="match status" value="1"/>
</dbReference>
<dbReference type="Pfam" id="PF00581">
    <property type="entry name" value="Rhodanese"/>
    <property type="match status" value="1"/>
</dbReference>
<dbReference type="Gene3D" id="3.40.250.10">
    <property type="entry name" value="Rhodanese-like domain"/>
    <property type="match status" value="1"/>
</dbReference>
<organism evidence="2">
    <name type="scientific">hydrothermal vent metagenome</name>
    <dbReference type="NCBI Taxonomy" id="652676"/>
    <lineage>
        <taxon>unclassified sequences</taxon>
        <taxon>metagenomes</taxon>
        <taxon>ecological metagenomes</taxon>
    </lineage>
</organism>
<feature type="domain" description="Rhodanese" evidence="1">
    <location>
        <begin position="59"/>
        <end position="124"/>
    </location>
</feature>
<dbReference type="InterPro" id="IPR036873">
    <property type="entry name" value="Rhodanese-like_dom_sf"/>
</dbReference>
<dbReference type="PANTHER" id="PTHR43031:SF16">
    <property type="entry name" value="OXIDOREDUCTASE"/>
    <property type="match status" value="1"/>
</dbReference>
<dbReference type="InterPro" id="IPR050229">
    <property type="entry name" value="GlpE_sulfurtransferase"/>
</dbReference>
<gene>
    <name evidence="2" type="ORF">MNBD_NITROSPINAE02-524</name>
</gene>
<protein>
    <recommendedName>
        <fullName evidence="1">Rhodanese domain-containing protein</fullName>
    </recommendedName>
</protein>
<dbReference type="PANTHER" id="PTHR43031">
    <property type="entry name" value="FAD-DEPENDENT OXIDOREDUCTASE"/>
    <property type="match status" value="1"/>
</dbReference>
<evidence type="ECO:0000259" key="1">
    <source>
        <dbReference type="PROSITE" id="PS50206"/>
    </source>
</evidence>
<dbReference type="AlphaFoldDB" id="A0A3B1BP26"/>
<dbReference type="CDD" id="cd00158">
    <property type="entry name" value="RHOD"/>
    <property type="match status" value="1"/>
</dbReference>
<dbReference type="EMBL" id="UOGE01000027">
    <property type="protein sequence ID" value="VAX17752.1"/>
    <property type="molecule type" value="Genomic_DNA"/>
</dbReference>
<dbReference type="SMART" id="SM00450">
    <property type="entry name" value="RHOD"/>
    <property type="match status" value="1"/>
</dbReference>
<sequence length="124" mass="13721">MKQIMILALFAQITGCMFMEPDFLKAISPKELDQVMKAGDIFLVDVHIPEQKHIIGTDQFIPFNNIAKNIGKFPKDKSAPIYIYCKSGPMGNAAAKALHENGYTNLYNLAGGLDAWIKAGYKAK</sequence>
<accession>A0A3B1BP26</accession>
<evidence type="ECO:0000313" key="2">
    <source>
        <dbReference type="EMBL" id="VAX17752.1"/>
    </source>
</evidence>
<dbReference type="InterPro" id="IPR001763">
    <property type="entry name" value="Rhodanese-like_dom"/>
</dbReference>
<dbReference type="PROSITE" id="PS50206">
    <property type="entry name" value="RHODANESE_3"/>
    <property type="match status" value="1"/>
</dbReference>
<name>A0A3B1BP26_9ZZZZ</name>